<gene>
    <name evidence="6" type="ORF">F5544_29110</name>
</gene>
<dbReference type="Proteomes" id="UP000503540">
    <property type="component" value="Chromosome"/>
</dbReference>
<dbReference type="GO" id="GO:0000976">
    <property type="term" value="F:transcription cis-regulatory region binding"/>
    <property type="evidence" value="ECO:0007669"/>
    <property type="project" value="TreeGrafter"/>
</dbReference>
<accession>A0A6G9YKS0</accession>
<evidence type="ECO:0000256" key="1">
    <source>
        <dbReference type="ARBA" id="ARBA00023015"/>
    </source>
</evidence>
<keyword evidence="1" id="KW-0805">Transcription regulation</keyword>
<proteinExistence type="predicted"/>
<dbReference type="KEGG" id="nah:F5544_29110"/>
<keyword evidence="2 4" id="KW-0238">DNA-binding</keyword>
<organism evidence="6 7">
    <name type="scientific">Nocardia arthritidis</name>
    <dbReference type="NCBI Taxonomy" id="228602"/>
    <lineage>
        <taxon>Bacteria</taxon>
        <taxon>Bacillati</taxon>
        <taxon>Actinomycetota</taxon>
        <taxon>Actinomycetes</taxon>
        <taxon>Mycobacteriales</taxon>
        <taxon>Nocardiaceae</taxon>
        <taxon>Nocardia</taxon>
    </lineage>
</organism>
<evidence type="ECO:0000256" key="3">
    <source>
        <dbReference type="ARBA" id="ARBA00023163"/>
    </source>
</evidence>
<evidence type="ECO:0000313" key="6">
    <source>
        <dbReference type="EMBL" id="QIS13667.1"/>
    </source>
</evidence>
<evidence type="ECO:0000259" key="5">
    <source>
        <dbReference type="PROSITE" id="PS50977"/>
    </source>
</evidence>
<dbReference type="PANTHER" id="PTHR30055:SF234">
    <property type="entry name" value="HTH-TYPE TRANSCRIPTIONAL REGULATOR BETI"/>
    <property type="match status" value="1"/>
</dbReference>
<sequence length="198" mass="20894">MSGSDAKTGRSDARRNRERILVAARAAFAADGAALEMRRIAEDAGVGVGTLFRNFPAKQDLVDAMMAEWAVERDAALAHSLSIVDPWAAVVDHVLRCGEVMSREPGLRRFLTDAPVKGQVSQADTKFSASLGELVGRAQIAGVLRTGVTAATYYGLLVGLSAAITAGSPWRVAADVIVAGLRPDQALSVNGPRSQRHS</sequence>
<dbReference type="InterPro" id="IPR009057">
    <property type="entry name" value="Homeodomain-like_sf"/>
</dbReference>
<dbReference type="InterPro" id="IPR050109">
    <property type="entry name" value="HTH-type_TetR-like_transc_reg"/>
</dbReference>
<dbReference type="Pfam" id="PF21597">
    <property type="entry name" value="TetR_C_43"/>
    <property type="match status" value="1"/>
</dbReference>
<dbReference type="Pfam" id="PF00440">
    <property type="entry name" value="TetR_N"/>
    <property type="match status" value="1"/>
</dbReference>
<dbReference type="Gene3D" id="1.10.357.10">
    <property type="entry name" value="Tetracycline Repressor, domain 2"/>
    <property type="match status" value="1"/>
</dbReference>
<dbReference type="InterPro" id="IPR049445">
    <property type="entry name" value="TetR_SbtR-like_C"/>
</dbReference>
<dbReference type="PANTHER" id="PTHR30055">
    <property type="entry name" value="HTH-TYPE TRANSCRIPTIONAL REGULATOR RUTR"/>
    <property type="match status" value="1"/>
</dbReference>
<keyword evidence="7" id="KW-1185">Reference proteome</keyword>
<dbReference type="RefSeq" id="WP_167476177.1">
    <property type="nucleotide sequence ID" value="NZ_CP046172.1"/>
</dbReference>
<name>A0A6G9YKS0_9NOCA</name>
<dbReference type="EMBL" id="CP046172">
    <property type="protein sequence ID" value="QIS13667.1"/>
    <property type="molecule type" value="Genomic_DNA"/>
</dbReference>
<dbReference type="SUPFAM" id="SSF46689">
    <property type="entry name" value="Homeodomain-like"/>
    <property type="match status" value="1"/>
</dbReference>
<reference evidence="6 7" key="1">
    <citation type="journal article" date="2019" name="ACS Chem. Biol.">
        <title>Identification and Mobilization of a Cryptic Antibiotic Biosynthesis Gene Locus from a Human-Pathogenic Nocardia Isolate.</title>
        <authorList>
            <person name="Herisse M."/>
            <person name="Ishida K."/>
            <person name="Porter J.L."/>
            <person name="Howden B."/>
            <person name="Hertweck C."/>
            <person name="Stinear T.P."/>
            <person name="Pidot S.J."/>
        </authorList>
    </citation>
    <scope>NUCLEOTIDE SEQUENCE [LARGE SCALE GENOMIC DNA]</scope>
    <source>
        <strain evidence="6 7">AUSMDU00012717</strain>
    </source>
</reference>
<feature type="DNA-binding region" description="H-T-H motif" evidence="4">
    <location>
        <begin position="36"/>
        <end position="55"/>
    </location>
</feature>
<dbReference type="GO" id="GO:0003700">
    <property type="term" value="F:DNA-binding transcription factor activity"/>
    <property type="evidence" value="ECO:0007669"/>
    <property type="project" value="TreeGrafter"/>
</dbReference>
<keyword evidence="3" id="KW-0804">Transcription</keyword>
<protein>
    <submittedName>
        <fullName evidence="6">TetR family transcriptional regulator</fullName>
    </submittedName>
</protein>
<dbReference type="PROSITE" id="PS50977">
    <property type="entry name" value="HTH_TETR_2"/>
    <property type="match status" value="1"/>
</dbReference>
<dbReference type="AlphaFoldDB" id="A0A6G9YKS0"/>
<evidence type="ECO:0000313" key="7">
    <source>
        <dbReference type="Proteomes" id="UP000503540"/>
    </source>
</evidence>
<evidence type="ECO:0000256" key="4">
    <source>
        <dbReference type="PROSITE-ProRule" id="PRU00335"/>
    </source>
</evidence>
<feature type="domain" description="HTH tetR-type" evidence="5">
    <location>
        <begin position="14"/>
        <end position="73"/>
    </location>
</feature>
<evidence type="ECO:0000256" key="2">
    <source>
        <dbReference type="ARBA" id="ARBA00023125"/>
    </source>
</evidence>
<dbReference type="PRINTS" id="PR00455">
    <property type="entry name" value="HTHTETR"/>
</dbReference>
<dbReference type="InterPro" id="IPR001647">
    <property type="entry name" value="HTH_TetR"/>
</dbReference>